<dbReference type="GO" id="GO:0003855">
    <property type="term" value="F:3-dehydroquinate dehydratase activity"/>
    <property type="evidence" value="ECO:0007669"/>
    <property type="project" value="UniProtKB-EC"/>
</dbReference>
<dbReference type="EMBL" id="UINC01117133">
    <property type="protein sequence ID" value="SVC89348.1"/>
    <property type="molecule type" value="Genomic_DNA"/>
</dbReference>
<accession>A0A382QWW3</accession>
<dbReference type="AlphaFoldDB" id="A0A382QWW3"/>
<dbReference type="PANTHER" id="PTHR21272">
    <property type="entry name" value="CATABOLIC 3-DEHYDROQUINASE"/>
    <property type="match status" value="1"/>
</dbReference>
<dbReference type="PIRSF" id="PIRSF001399">
    <property type="entry name" value="DHquinase_II"/>
    <property type="match status" value="1"/>
</dbReference>
<dbReference type="SUPFAM" id="SSF52304">
    <property type="entry name" value="Type II 3-dehydroquinate dehydratase"/>
    <property type="match status" value="1"/>
</dbReference>
<proteinExistence type="predicted"/>
<protein>
    <recommendedName>
        <fullName evidence="1">3-dehydroquinate dehydratase</fullName>
        <ecNumber evidence="1">4.2.1.10</ecNumber>
    </recommendedName>
</protein>
<dbReference type="GO" id="GO:0019631">
    <property type="term" value="P:quinate catabolic process"/>
    <property type="evidence" value="ECO:0007669"/>
    <property type="project" value="TreeGrafter"/>
</dbReference>
<dbReference type="InterPro" id="IPR001874">
    <property type="entry name" value="DHquinase_II"/>
</dbReference>
<dbReference type="PANTHER" id="PTHR21272:SF3">
    <property type="entry name" value="CATABOLIC 3-DEHYDROQUINASE"/>
    <property type="match status" value="1"/>
</dbReference>
<organism evidence="3">
    <name type="scientific">marine metagenome</name>
    <dbReference type="NCBI Taxonomy" id="408172"/>
    <lineage>
        <taxon>unclassified sequences</taxon>
        <taxon>metagenomes</taxon>
        <taxon>ecological metagenomes</taxon>
    </lineage>
</organism>
<gene>
    <name evidence="3" type="ORF">METZ01_LOCUS342202</name>
</gene>
<keyword evidence="2" id="KW-0456">Lyase</keyword>
<dbReference type="InterPro" id="IPR036441">
    <property type="entry name" value="DHquinase_II_sf"/>
</dbReference>
<evidence type="ECO:0000313" key="3">
    <source>
        <dbReference type="EMBL" id="SVC89348.1"/>
    </source>
</evidence>
<dbReference type="EC" id="4.2.1.10" evidence="1"/>
<sequence>MSNNKLLIINGPGLSDLSNYNEMGYDDLTLAIVQQKCSEACESFGLEMDFRQNDDEAELLSVLIEDIDNFDALIINPAGHSQASSIGLDMYSAVINKITNQGKPVVEVRIENIFKQGNNKPLQGPESGVGFVGGLGMHSYVLAIKAINKKLSNK</sequence>
<dbReference type="Pfam" id="PF01220">
    <property type="entry name" value="DHquinase_II"/>
    <property type="match status" value="1"/>
</dbReference>
<evidence type="ECO:0000256" key="1">
    <source>
        <dbReference type="ARBA" id="ARBA00012060"/>
    </source>
</evidence>
<evidence type="ECO:0000256" key="2">
    <source>
        <dbReference type="ARBA" id="ARBA00023239"/>
    </source>
</evidence>
<reference evidence="3" key="1">
    <citation type="submission" date="2018-05" db="EMBL/GenBank/DDBJ databases">
        <authorList>
            <person name="Lanie J.A."/>
            <person name="Ng W.-L."/>
            <person name="Kazmierczak K.M."/>
            <person name="Andrzejewski T.M."/>
            <person name="Davidsen T.M."/>
            <person name="Wayne K.J."/>
            <person name="Tettelin H."/>
            <person name="Glass J.I."/>
            <person name="Rusch D."/>
            <person name="Podicherti R."/>
            <person name="Tsui H.-C.T."/>
            <person name="Winkler M.E."/>
        </authorList>
    </citation>
    <scope>NUCLEOTIDE SEQUENCE</scope>
</reference>
<dbReference type="Gene3D" id="3.40.50.9100">
    <property type="entry name" value="Dehydroquinase, class II"/>
    <property type="match status" value="1"/>
</dbReference>
<name>A0A382QWW3_9ZZZZ</name>